<feature type="repeat" description="PPR" evidence="3">
    <location>
        <begin position="354"/>
        <end position="388"/>
    </location>
</feature>
<accession>A0A7I8KYK6</accession>
<comment type="similarity">
    <text evidence="1">Belongs to the PPR family. P subfamily.</text>
</comment>
<feature type="compositionally biased region" description="Low complexity" evidence="4">
    <location>
        <begin position="64"/>
        <end position="75"/>
    </location>
</feature>
<evidence type="ECO:0000313" key="6">
    <source>
        <dbReference type="Proteomes" id="UP000663760"/>
    </source>
</evidence>
<dbReference type="Gene3D" id="1.25.40.10">
    <property type="entry name" value="Tetratricopeptide repeat domain"/>
    <property type="match status" value="4"/>
</dbReference>
<dbReference type="NCBIfam" id="TIGR00756">
    <property type="entry name" value="PPR"/>
    <property type="match status" value="6"/>
</dbReference>
<dbReference type="AlphaFoldDB" id="A0A7I8KYK6"/>
<feature type="repeat" description="PPR" evidence="3">
    <location>
        <begin position="427"/>
        <end position="461"/>
    </location>
</feature>
<evidence type="ECO:0000313" key="5">
    <source>
        <dbReference type="EMBL" id="CAA7402044.1"/>
    </source>
</evidence>
<feature type="compositionally biased region" description="Pro residues" evidence="4">
    <location>
        <begin position="76"/>
        <end position="85"/>
    </location>
</feature>
<dbReference type="PROSITE" id="PS51375">
    <property type="entry name" value="PPR"/>
    <property type="match status" value="7"/>
</dbReference>
<dbReference type="OrthoDB" id="185373at2759"/>
<name>A0A7I8KYK6_SPIIN</name>
<organism evidence="5 6">
    <name type="scientific">Spirodela intermedia</name>
    <name type="common">Intermediate duckweed</name>
    <dbReference type="NCBI Taxonomy" id="51605"/>
    <lineage>
        <taxon>Eukaryota</taxon>
        <taxon>Viridiplantae</taxon>
        <taxon>Streptophyta</taxon>
        <taxon>Embryophyta</taxon>
        <taxon>Tracheophyta</taxon>
        <taxon>Spermatophyta</taxon>
        <taxon>Magnoliopsida</taxon>
        <taxon>Liliopsida</taxon>
        <taxon>Araceae</taxon>
        <taxon>Lemnoideae</taxon>
        <taxon>Spirodela</taxon>
    </lineage>
</organism>
<dbReference type="Pfam" id="PF01535">
    <property type="entry name" value="PPR"/>
    <property type="match status" value="1"/>
</dbReference>
<dbReference type="Pfam" id="PF12854">
    <property type="entry name" value="PPR_1"/>
    <property type="match status" value="2"/>
</dbReference>
<dbReference type="InterPro" id="IPR002885">
    <property type="entry name" value="PPR_rpt"/>
</dbReference>
<evidence type="ECO:0000256" key="1">
    <source>
        <dbReference type="ARBA" id="ARBA00007626"/>
    </source>
</evidence>
<dbReference type="PANTHER" id="PTHR47941">
    <property type="entry name" value="PENTATRICOPEPTIDE REPEAT-CONTAINING PROTEIN 3, MITOCHONDRIAL"/>
    <property type="match status" value="1"/>
</dbReference>
<dbReference type="InterPro" id="IPR011990">
    <property type="entry name" value="TPR-like_helical_dom_sf"/>
</dbReference>
<evidence type="ECO:0000256" key="2">
    <source>
        <dbReference type="ARBA" id="ARBA00022737"/>
    </source>
</evidence>
<feature type="repeat" description="PPR" evidence="3">
    <location>
        <begin position="462"/>
        <end position="496"/>
    </location>
</feature>
<evidence type="ECO:0000256" key="4">
    <source>
        <dbReference type="SAM" id="MobiDB-lite"/>
    </source>
</evidence>
<feature type="repeat" description="PPR" evidence="3">
    <location>
        <begin position="319"/>
        <end position="353"/>
    </location>
</feature>
<feature type="region of interest" description="Disordered" evidence="4">
    <location>
        <begin position="64"/>
        <end position="90"/>
    </location>
</feature>
<feature type="repeat" description="PPR" evidence="3">
    <location>
        <begin position="283"/>
        <end position="318"/>
    </location>
</feature>
<feature type="repeat" description="PPR" evidence="3">
    <location>
        <begin position="236"/>
        <end position="270"/>
    </location>
</feature>
<reference evidence="5" key="1">
    <citation type="submission" date="2020-02" db="EMBL/GenBank/DDBJ databases">
        <authorList>
            <person name="Scholz U."/>
            <person name="Mascher M."/>
            <person name="Fiebig A."/>
        </authorList>
    </citation>
    <scope>NUCLEOTIDE SEQUENCE</scope>
</reference>
<dbReference type="Pfam" id="PF13041">
    <property type="entry name" value="PPR_2"/>
    <property type="match status" value="2"/>
</dbReference>
<protein>
    <submittedName>
        <fullName evidence="5">Uncharacterized protein</fullName>
    </submittedName>
</protein>
<dbReference type="Proteomes" id="UP000663760">
    <property type="component" value="Chromosome 9"/>
</dbReference>
<gene>
    <name evidence="5" type="ORF">SI8410_09012722</name>
</gene>
<evidence type="ECO:0000256" key="3">
    <source>
        <dbReference type="PROSITE-ProRule" id="PRU00708"/>
    </source>
</evidence>
<keyword evidence="6" id="KW-1185">Reference proteome</keyword>
<keyword evidence="2" id="KW-0677">Repeat</keyword>
<dbReference type="EMBL" id="LR746272">
    <property type="protein sequence ID" value="CAA7402044.1"/>
    <property type="molecule type" value="Genomic_DNA"/>
</dbReference>
<proteinExistence type="inferred from homology"/>
<feature type="repeat" description="PPR" evidence="3">
    <location>
        <begin position="391"/>
        <end position="425"/>
    </location>
</feature>
<sequence length="586" mass="62719">MRISGEQVAGVRLAGSFAAGVFSPRSSFALFSHTRSSTTTIGGGGGDGGGDEVLPWISPLQYSSSSSSSSLSPSRPAAPPPPAAPPGSRARYITHGEAIRMIVGEPDPQRALDIFNFAAERQRGFSHNNATYAAVLRRLAAARRFPAVDALLRRMRLEPCRFEEGPLLNLMRHFSAAGMPERALELLHSIPSLVRRPRPSTRAVAACLDLLLAAARSDLAGELLAAARRKYGISPNACLCNILVKYHCRSGELPSAFRVLAQMRASKIKEQDHGGGASSAGPNRVTFTTLMGALCREGRLKVAFELFEEMIAVDGILPDQLTFNVLIDGFCRSGEVDRAAHILAFMRRHGCDPNAVNFSTLMNGLCLAGRIEDAMAVFSDMKTTSPAAPPDAVAYTTLISCLCKSQRVDEALALAREMNQSGGCRPDVVAVNVLIGGLCREGRTREAAALMEELAGDGLKLNRASYRILMNRLCEDGDLDRAAPLLGLMLARGVLPHFATSNALLVKLCDAGRMAEAGGALRSLAAAGFTPETGAWLRLVESFCRERKLSRSLDLVDRLTSTTGEGRLLLPQAQDGLLLPPPLMTS</sequence>